<dbReference type="RefSeq" id="WP_192772887.1">
    <property type="nucleotide sequence ID" value="NZ_BAAASY010000015.1"/>
</dbReference>
<feature type="region of interest" description="Disordered" evidence="3">
    <location>
        <begin position="214"/>
        <end position="233"/>
    </location>
</feature>
<dbReference type="Gene3D" id="2.130.10.10">
    <property type="entry name" value="YVTN repeat-like/Quinoprotein amine dehydrogenase"/>
    <property type="match status" value="3"/>
</dbReference>
<dbReference type="InterPro" id="IPR002372">
    <property type="entry name" value="PQQ_rpt_dom"/>
</dbReference>
<feature type="signal peptide" evidence="4">
    <location>
        <begin position="1"/>
        <end position="24"/>
    </location>
</feature>
<keyword evidence="4" id="KW-0732">Signal</keyword>
<keyword evidence="1" id="KW-0853">WD repeat</keyword>
<gene>
    <name evidence="6" type="ORF">H4W81_000002</name>
</gene>
<dbReference type="InterPro" id="IPR011045">
    <property type="entry name" value="N2O_reductase_N"/>
</dbReference>
<dbReference type="EMBL" id="JADBEF010000001">
    <property type="protein sequence ID" value="MBE1557223.1"/>
    <property type="molecule type" value="Genomic_DNA"/>
</dbReference>
<evidence type="ECO:0000313" key="7">
    <source>
        <dbReference type="Proteomes" id="UP000661607"/>
    </source>
</evidence>
<dbReference type="PANTHER" id="PTHR19857">
    <property type="entry name" value="MITOCHONDRIAL DIVISION PROTEIN 1-RELATED"/>
    <property type="match status" value="1"/>
</dbReference>
<dbReference type="InterPro" id="IPR051179">
    <property type="entry name" value="WD_repeat_multifunction"/>
</dbReference>
<keyword evidence="7" id="KW-1185">Reference proteome</keyword>
<proteinExistence type="predicted"/>
<evidence type="ECO:0000256" key="1">
    <source>
        <dbReference type="ARBA" id="ARBA00022574"/>
    </source>
</evidence>
<comment type="caution">
    <text evidence="6">The sequence shown here is derived from an EMBL/GenBank/DDBJ whole genome shotgun (WGS) entry which is preliminary data.</text>
</comment>
<keyword evidence="2" id="KW-0677">Repeat</keyword>
<dbReference type="InterPro" id="IPR011047">
    <property type="entry name" value="Quinoprotein_ADH-like_sf"/>
</dbReference>
<reference evidence="6 7" key="1">
    <citation type="submission" date="2020-10" db="EMBL/GenBank/DDBJ databases">
        <title>Sequencing the genomes of 1000 actinobacteria strains.</title>
        <authorList>
            <person name="Klenk H.-P."/>
        </authorList>
    </citation>
    <scope>NUCLEOTIDE SEQUENCE [LARGE SCALE GENOMIC DNA]</scope>
    <source>
        <strain evidence="6 7">DSM 43748</strain>
    </source>
</reference>
<protein>
    <submittedName>
        <fullName evidence="6">WD40 repeat protein</fullName>
    </submittedName>
</protein>
<evidence type="ECO:0000256" key="4">
    <source>
        <dbReference type="SAM" id="SignalP"/>
    </source>
</evidence>
<accession>A0ABR9K5D8</accession>
<dbReference type="InterPro" id="IPR015943">
    <property type="entry name" value="WD40/YVTN_repeat-like_dom_sf"/>
</dbReference>
<evidence type="ECO:0000313" key="6">
    <source>
        <dbReference type="EMBL" id="MBE1557223.1"/>
    </source>
</evidence>
<feature type="domain" description="Pyrrolo-quinoline quinone repeat" evidence="5">
    <location>
        <begin position="262"/>
        <end position="447"/>
    </location>
</feature>
<sequence>MRLVKAVITIVLTTGVSVACTAPAAPKRPVATFTCSPASTPTPGLDGHLDVEQVVAGELDDQVIAVSAGAEGTVQVRDARTLKAMGKPLPGQAPIALARLRGVPIVLISSKEGIVQGYDLRSRTKRGPSFLAGKGISKLATGDEDGTPILATWSEEGIKIYDLRTGRTRRLWDWPVGQLLAITRINGVPALVTGAADSLDVWNLRTGQKLRKGLQFHDESDEPEDRGPDFDRSAIVRRGGRPVVLLSTGSQRIRVWDPATHKRLVLLKPHWGVDALAENLALSVDEFKIVAWNPDDGAELTSFPLKSRVTTVATSGGLVVTGGPDNGVRSYDLRTGRQTGVANGSSLDRLDLLRATDDVGVVRYEDSWQAWNPTTNAELGPPVAVPQLAALAIGPHRGRYLVATTKRSVIQIWELRTGKEYGRPFTKAPGDVSALAIGSLRGRTVIVAETGGSLFVWDLGSRTLLYSSVTKQGPLVGLRLAELGGRPVAVTLDEHSLGVFDLATGSRLKEFALGATPPAPKALAIGHVRCTLVAVVTKGWKISTLDLNTGGDLTPVLEAESNADQQALTMYGDRLLIADEGDIELYDLATSRRLTMAPTGRRGRTPRRSRG</sequence>
<dbReference type="Pfam" id="PF13360">
    <property type="entry name" value="PQQ_2"/>
    <property type="match status" value="1"/>
</dbReference>
<organism evidence="6 7">
    <name type="scientific">Nonomuraea africana</name>
    <dbReference type="NCBI Taxonomy" id="46171"/>
    <lineage>
        <taxon>Bacteria</taxon>
        <taxon>Bacillati</taxon>
        <taxon>Actinomycetota</taxon>
        <taxon>Actinomycetes</taxon>
        <taxon>Streptosporangiales</taxon>
        <taxon>Streptosporangiaceae</taxon>
        <taxon>Nonomuraea</taxon>
    </lineage>
</organism>
<evidence type="ECO:0000256" key="3">
    <source>
        <dbReference type="SAM" id="MobiDB-lite"/>
    </source>
</evidence>
<name>A0ABR9K5D8_9ACTN</name>
<dbReference type="Proteomes" id="UP000661607">
    <property type="component" value="Unassembled WGS sequence"/>
</dbReference>
<feature type="chain" id="PRO_5045793598" evidence="4">
    <location>
        <begin position="25"/>
        <end position="611"/>
    </location>
</feature>
<dbReference type="SUPFAM" id="SSF50998">
    <property type="entry name" value="Quinoprotein alcohol dehydrogenase-like"/>
    <property type="match status" value="1"/>
</dbReference>
<evidence type="ECO:0000256" key="2">
    <source>
        <dbReference type="ARBA" id="ARBA00022737"/>
    </source>
</evidence>
<dbReference type="PROSITE" id="PS51257">
    <property type="entry name" value="PROKAR_LIPOPROTEIN"/>
    <property type="match status" value="1"/>
</dbReference>
<evidence type="ECO:0000259" key="5">
    <source>
        <dbReference type="Pfam" id="PF13360"/>
    </source>
</evidence>
<dbReference type="SUPFAM" id="SSF50974">
    <property type="entry name" value="Nitrous oxide reductase, N-terminal domain"/>
    <property type="match status" value="1"/>
</dbReference>